<protein>
    <submittedName>
        <fullName evidence="2">Uncharacterized protein</fullName>
    </submittedName>
</protein>
<name>A0A369AL40_9BURK</name>
<evidence type="ECO:0000256" key="1">
    <source>
        <dbReference type="SAM" id="MobiDB-lite"/>
    </source>
</evidence>
<keyword evidence="3" id="KW-1185">Reference proteome</keyword>
<evidence type="ECO:0000313" key="3">
    <source>
        <dbReference type="Proteomes" id="UP000252174"/>
    </source>
</evidence>
<gene>
    <name evidence="2" type="ORF">DFR45_107128</name>
</gene>
<dbReference type="EMBL" id="QPJU01000007">
    <property type="protein sequence ID" value="RCX09048.1"/>
    <property type="molecule type" value="Genomic_DNA"/>
</dbReference>
<proteinExistence type="predicted"/>
<feature type="region of interest" description="Disordered" evidence="1">
    <location>
        <begin position="36"/>
        <end position="61"/>
    </location>
</feature>
<comment type="caution">
    <text evidence="2">The sequence shown here is derived from an EMBL/GenBank/DDBJ whole genome shotgun (WGS) entry which is preliminary data.</text>
</comment>
<reference evidence="2 3" key="1">
    <citation type="submission" date="2018-07" db="EMBL/GenBank/DDBJ databases">
        <title>Genomic Encyclopedia of Type Strains, Phase IV (KMG-IV): sequencing the most valuable type-strain genomes for metagenomic binning, comparative biology and taxonomic classification.</title>
        <authorList>
            <person name="Goeker M."/>
        </authorList>
    </citation>
    <scope>NUCLEOTIDE SEQUENCE [LARGE SCALE GENOMIC DNA]</scope>
    <source>
        <strain evidence="2 3">DSM 100911</strain>
    </source>
</reference>
<accession>A0A369AL40</accession>
<feature type="compositionally biased region" description="Low complexity" evidence="1">
    <location>
        <begin position="36"/>
        <end position="51"/>
    </location>
</feature>
<dbReference type="Proteomes" id="UP000252174">
    <property type="component" value="Unassembled WGS sequence"/>
</dbReference>
<organism evidence="2 3">
    <name type="scientific">Extensimonas vulgaris</name>
    <dbReference type="NCBI Taxonomy" id="1031594"/>
    <lineage>
        <taxon>Bacteria</taxon>
        <taxon>Pseudomonadati</taxon>
        <taxon>Pseudomonadota</taxon>
        <taxon>Betaproteobacteria</taxon>
        <taxon>Burkholderiales</taxon>
        <taxon>Comamonadaceae</taxon>
        <taxon>Extensimonas</taxon>
    </lineage>
</organism>
<evidence type="ECO:0000313" key="2">
    <source>
        <dbReference type="EMBL" id="RCX09048.1"/>
    </source>
</evidence>
<dbReference type="AlphaFoldDB" id="A0A369AL40"/>
<sequence length="61" mass="6377">MLHWYSPRGARRGLLLAGITAALWLGWALGYTQGAAAASAPPSSTPTKSAPVPCCLQQPRT</sequence>